<organism evidence="2 3">
    <name type="scientific">Methylorubrum extorquens</name>
    <name type="common">Methylobacterium dichloromethanicum</name>
    <name type="synonym">Methylobacterium extorquens</name>
    <dbReference type="NCBI Taxonomy" id="408"/>
    <lineage>
        <taxon>Bacteria</taxon>
        <taxon>Pseudomonadati</taxon>
        <taxon>Pseudomonadota</taxon>
        <taxon>Alphaproteobacteria</taxon>
        <taxon>Hyphomicrobiales</taxon>
        <taxon>Methylobacteriaceae</taxon>
        <taxon>Methylorubrum</taxon>
    </lineage>
</organism>
<dbReference type="Proteomes" id="UP000180215">
    <property type="component" value="Unassembled WGS sequence"/>
</dbReference>
<gene>
    <name evidence="2" type="ORF">BK022_16225</name>
</gene>
<feature type="compositionally biased region" description="Basic and acidic residues" evidence="1">
    <location>
        <begin position="208"/>
        <end position="217"/>
    </location>
</feature>
<proteinExistence type="predicted"/>
<evidence type="ECO:0000256" key="1">
    <source>
        <dbReference type="SAM" id="MobiDB-lite"/>
    </source>
</evidence>
<dbReference type="EMBL" id="MNAO01000204">
    <property type="protein sequence ID" value="OHV15846.1"/>
    <property type="molecule type" value="Genomic_DNA"/>
</dbReference>
<dbReference type="AlphaFoldDB" id="A0A1S1P426"/>
<feature type="region of interest" description="Disordered" evidence="1">
    <location>
        <begin position="148"/>
        <end position="217"/>
    </location>
</feature>
<evidence type="ECO:0000313" key="2">
    <source>
        <dbReference type="EMBL" id="OHV15846.1"/>
    </source>
</evidence>
<comment type="caution">
    <text evidence="2">The sequence shown here is derived from an EMBL/GenBank/DDBJ whole genome shotgun (WGS) entry which is preliminary data.</text>
</comment>
<name>A0A1S1P426_METEX</name>
<reference evidence="2 3" key="1">
    <citation type="submission" date="2016-10" db="EMBL/GenBank/DDBJ databases">
        <title>Draft genome sequence of Methylobacterium extorquens CP3, a seed endophyte of Crotalaria pumila with plant growth-promoting and metal tolerance properties.</title>
        <authorList>
            <person name="Sanchez-Lopez A.S."/>
            <person name="Van Hamme J.D."/>
            <person name="Thijs S."/>
            <person name="Mcammond B.M."/>
            <person name="Stevens V."/>
            <person name="Gonzalez-Chavez M.D.C."/>
            <person name="Vangronsveld J."/>
        </authorList>
    </citation>
    <scope>NUCLEOTIDE SEQUENCE [LARGE SCALE GENOMIC DNA]</scope>
    <source>
        <strain evidence="2 3">CP3</strain>
    </source>
</reference>
<protein>
    <submittedName>
        <fullName evidence="2">Uncharacterized protein</fullName>
    </submittedName>
</protein>
<accession>A0A1S1P426</accession>
<sequence length="217" mass="23493">MTETTLITNGNLDTDCGQNTGPRTADLFTSRSDFTVEQDGDVLLIRDLDRGGRSVTNDADGVIMDLAARGLLHDGMRVIYQDSSGEWDEMLHRGGLFSTFRSIPVDARTNGATALAWIFKEYGPIGVKSADAKAAKIADFEGRLADLDAEEADGRPHRRRTLSPASSRARRTEPSSTSSNDLPAGAHTPALRRTACGRSCRGPAPRTRNPEQKESCT</sequence>
<evidence type="ECO:0000313" key="3">
    <source>
        <dbReference type="Proteomes" id="UP000180215"/>
    </source>
</evidence>